<feature type="transmembrane region" description="Helical" evidence="1">
    <location>
        <begin position="32"/>
        <end position="54"/>
    </location>
</feature>
<reference evidence="2 3" key="1">
    <citation type="submission" date="2019-06" db="EMBL/GenBank/DDBJ databases">
        <authorList>
            <person name="Li J."/>
        </authorList>
    </citation>
    <scope>NUCLEOTIDE SEQUENCE [LARGE SCALE GENOMIC DNA]</scope>
    <source>
        <strain evidence="2 3">CGMCC 1.8012</strain>
    </source>
</reference>
<accession>A0A5C4R4I7</accession>
<dbReference type="EMBL" id="VDDC01000023">
    <property type="protein sequence ID" value="TNH38825.1"/>
    <property type="molecule type" value="Genomic_DNA"/>
</dbReference>
<proteinExistence type="predicted"/>
<keyword evidence="1" id="KW-0472">Membrane</keyword>
<dbReference type="RefSeq" id="WP_176695126.1">
    <property type="nucleotide sequence ID" value="NZ_VDDC01000023.1"/>
</dbReference>
<evidence type="ECO:0000256" key="1">
    <source>
        <dbReference type="SAM" id="Phobius"/>
    </source>
</evidence>
<dbReference type="AlphaFoldDB" id="A0A5C4R4I7"/>
<sequence>MLVPIIIAGIVTGTFAALMSLASGTGLIFAAYIYAVAGGFAVLISAVLFSLRFIVSKIWWSLNIDLRVNIIIAHIASISAFIFISVVIFGISGNFFGSLASLAVGALGIPAWLSYSFDNFVAKGEDRYAEDYL</sequence>
<protein>
    <submittedName>
        <fullName evidence="2">Uncharacterized protein</fullName>
    </submittedName>
</protein>
<organism evidence="2 3">
    <name type="scientific">Paracoccus haeundaensis</name>
    <dbReference type="NCBI Taxonomy" id="225362"/>
    <lineage>
        <taxon>Bacteria</taxon>
        <taxon>Pseudomonadati</taxon>
        <taxon>Pseudomonadota</taxon>
        <taxon>Alphaproteobacteria</taxon>
        <taxon>Rhodobacterales</taxon>
        <taxon>Paracoccaceae</taxon>
        <taxon>Paracoccus</taxon>
    </lineage>
</organism>
<feature type="transmembrane region" description="Helical" evidence="1">
    <location>
        <begin position="95"/>
        <end position="113"/>
    </location>
</feature>
<gene>
    <name evidence="2" type="ORF">FHD67_13215</name>
</gene>
<name>A0A5C4R4I7_9RHOB</name>
<feature type="transmembrane region" description="Helical" evidence="1">
    <location>
        <begin position="66"/>
        <end position="89"/>
    </location>
</feature>
<keyword evidence="1" id="KW-1133">Transmembrane helix</keyword>
<dbReference type="Proteomes" id="UP000304880">
    <property type="component" value="Unassembled WGS sequence"/>
</dbReference>
<comment type="caution">
    <text evidence="2">The sequence shown here is derived from an EMBL/GenBank/DDBJ whole genome shotgun (WGS) entry which is preliminary data.</text>
</comment>
<evidence type="ECO:0000313" key="3">
    <source>
        <dbReference type="Proteomes" id="UP000304880"/>
    </source>
</evidence>
<keyword evidence="1" id="KW-0812">Transmembrane</keyword>
<keyword evidence="3" id="KW-1185">Reference proteome</keyword>
<evidence type="ECO:0000313" key="2">
    <source>
        <dbReference type="EMBL" id="TNH38825.1"/>
    </source>
</evidence>